<keyword evidence="3" id="KW-0808">Transferase</keyword>
<dbReference type="InterPro" id="IPR017045">
    <property type="entry name" value="Malt_Pase/Glycosyl_Hdrlase"/>
</dbReference>
<dbReference type="SUPFAM" id="SSF74650">
    <property type="entry name" value="Galactose mutarotase-like"/>
    <property type="match status" value="1"/>
</dbReference>
<evidence type="ECO:0000259" key="8">
    <source>
        <dbReference type="Pfam" id="PF03633"/>
    </source>
</evidence>
<dbReference type="InterPro" id="IPR005194">
    <property type="entry name" value="Glyco_hydro_65_C"/>
</dbReference>
<dbReference type="InterPro" id="IPR005196">
    <property type="entry name" value="Glyco_hydro_65_N"/>
</dbReference>
<reference evidence="10" key="1">
    <citation type="submission" date="2024-04" db="EMBL/GenBank/DDBJ databases">
        <authorList>
            <person name="Roder T."/>
            <person name="Oberhansli S."/>
            <person name="Kreuzer M."/>
        </authorList>
    </citation>
    <scope>NUCLEOTIDE SEQUENCE</scope>
    <source>
        <strain evidence="10">LWS13-1.2</strain>
    </source>
</reference>
<evidence type="ECO:0000256" key="2">
    <source>
        <dbReference type="ARBA" id="ARBA00022676"/>
    </source>
</evidence>
<dbReference type="PANTHER" id="PTHR11051:SF8">
    <property type="entry name" value="PROTEIN-GLUCOSYLGALACTOSYLHYDROXYLYSINE GLUCOSIDASE"/>
    <property type="match status" value="1"/>
</dbReference>
<dbReference type="InterPro" id="IPR011013">
    <property type="entry name" value="Gal_mutarotase_sf_dom"/>
</dbReference>
<accession>A0AAU6SA52</accession>
<keyword evidence="4" id="KW-0378">Hydrolase</keyword>
<sequence length="840" mass="94161">MAGSGRHRERSCGIRHPDELADVDTWVVAFEEYEPAQEGRRESLCTLANGYWGTRGASEESVADDVHYPGTYFAGVYDEVDGIVDGVEMPGEEVVNAPNWLRLQFRLADDGWFDIDSFADADLLEFRQELDVRHGILTRNITVRDREGRVTTIRSDRFVSQATPRLAAMRVSILPVDWSGPVTVRAGVDGRVANTNVPDHSPRTHRHLRPTLLREQTPDTVLLEVETARSHIRIATAARTTVRLGDTELRPARRFDADPDGSVAHEFTAVVAAGVPLVIEKVVHVSTSRDRAVLTPAKSAADGVAIAASFDELLIAHAQAWERLWLEFAVEMQPAGEIALALHFNAFHVMQTLSAVDTDLDAGVPARGLHGEAYDGHVFWDELFVYPFITLRRPQLTAALLAYRHRRLGEAQRAALLAGHVGAMFPWQSGMAGDDVTPRRLFNPLNRRWIPDNSSLQRHVGLAIAFSAWQFYESTGDIQFLLHDGGDLIVGVARFFASLAVYDPARDRYSIDHVMGPDEFHDGYIDRPGQGVRDNVYTNVMTAWVLRRAIATVDLLRRHPGGLAWRRLDILPGEPDEWHRIACRLTVVFNDDGTLSQFDGYQELESIDLEVYRRAQPWIGRLDLILDADQDTTNRYQVSKQPDALMLLYLLSAEELRDLLADMGYDLPPDAIVRTVDRYSATSTYGSTLSNVVHSWLEARRDRARSWTFLERALHSDLDDIQHGTTREGVHIGAMAGSVDIVTRCYIGLEMRSDRLWFHPLLPVEIDAVRFHLTYRDLALSVTVTQAELHIVSVEGRAAPVRIVVEGTEFEIGPGEERTFPLLRADAGPSAARDRRDLRP</sequence>
<evidence type="ECO:0000256" key="1">
    <source>
        <dbReference type="ARBA" id="ARBA00006768"/>
    </source>
</evidence>
<evidence type="ECO:0000313" key="10">
    <source>
        <dbReference type="EMBL" id="WZO33777.1"/>
    </source>
</evidence>
<dbReference type="Gene3D" id="2.70.98.40">
    <property type="entry name" value="Glycoside hydrolase, family 65, N-terminal domain"/>
    <property type="match status" value="1"/>
</dbReference>
<dbReference type="Pfam" id="PF03632">
    <property type="entry name" value="Glyco_hydro_65m"/>
    <property type="match status" value="1"/>
</dbReference>
<dbReference type="InterPro" id="IPR008928">
    <property type="entry name" value="6-hairpin_glycosidase_sf"/>
</dbReference>
<dbReference type="GO" id="GO:0005975">
    <property type="term" value="P:carbohydrate metabolic process"/>
    <property type="evidence" value="ECO:0007669"/>
    <property type="project" value="InterPro"/>
</dbReference>
<dbReference type="RefSeq" id="WP_349428311.1">
    <property type="nucleotide sequence ID" value="NZ_CP151632.1"/>
</dbReference>
<dbReference type="GO" id="GO:0016757">
    <property type="term" value="F:glycosyltransferase activity"/>
    <property type="evidence" value="ECO:0007669"/>
    <property type="project" value="UniProtKB-KW"/>
</dbReference>
<dbReference type="PIRSF" id="PIRSF036289">
    <property type="entry name" value="Glycosyl_hydrolase_malt_phosph"/>
    <property type="match status" value="1"/>
</dbReference>
<dbReference type="Pfam" id="PF03633">
    <property type="entry name" value="Glyco_hydro_65C"/>
    <property type="match status" value="1"/>
</dbReference>
<proteinExistence type="inferred from homology"/>
<evidence type="ECO:0000256" key="4">
    <source>
        <dbReference type="ARBA" id="ARBA00023295"/>
    </source>
</evidence>
<dbReference type="InterPro" id="IPR005195">
    <property type="entry name" value="Glyco_hydro_65_M"/>
</dbReference>
<comment type="similarity">
    <text evidence="1">Belongs to the glycosyl hydrolase 65 family.</text>
</comment>
<feature type="binding site" evidence="6">
    <location>
        <begin position="380"/>
        <end position="381"/>
    </location>
    <ligand>
        <name>substrate</name>
    </ligand>
</feature>
<protein>
    <recommendedName>
        <fullName evidence="11">Glycoside hydrolase family 65 protein</fullName>
    </recommendedName>
</protein>
<evidence type="ECO:0000256" key="6">
    <source>
        <dbReference type="PIRSR" id="PIRSR036289-51"/>
    </source>
</evidence>
<dbReference type="Gene3D" id="2.60.420.10">
    <property type="entry name" value="Maltose phosphorylase, domain 3"/>
    <property type="match status" value="1"/>
</dbReference>
<keyword evidence="4" id="KW-0326">Glycosidase</keyword>
<evidence type="ECO:0000259" key="7">
    <source>
        <dbReference type="Pfam" id="PF03632"/>
    </source>
</evidence>
<evidence type="ECO:0000256" key="3">
    <source>
        <dbReference type="ARBA" id="ARBA00022679"/>
    </source>
</evidence>
<dbReference type="InterPro" id="IPR012341">
    <property type="entry name" value="6hp_glycosidase-like_sf"/>
</dbReference>
<name>A0AAU6SA52_9MICO</name>
<feature type="binding site" evidence="6">
    <location>
        <begin position="640"/>
        <end position="641"/>
    </location>
    <ligand>
        <name>substrate</name>
    </ligand>
</feature>
<evidence type="ECO:0008006" key="11">
    <source>
        <dbReference type="Google" id="ProtNLM"/>
    </source>
</evidence>
<dbReference type="GO" id="GO:0030246">
    <property type="term" value="F:carbohydrate binding"/>
    <property type="evidence" value="ECO:0007669"/>
    <property type="project" value="InterPro"/>
</dbReference>
<dbReference type="Pfam" id="PF03636">
    <property type="entry name" value="Glyco_hydro_65N"/>
    <property type="match status" value="1"/>
</dbReference>
<evidence type="ECO:0000259" key="9">
    <source>
        <dbReference type="Pfam" id="PF03636"/>
    </source>
</evidence>
<feature type="domain" description="Glycoside hydrolase family 65 central catalytic" evidence="7">
    <location>
        <begin position="344"/>
        <end position="739"/>
    </location>
</feature>
<dbReference type="PANTHER" id="PTHR11051">
    <property type="entry name" value="GLYCOSYL HYDROLASE-RELATED"/>
    <property type="match status" value="1"/>
</dbReference>
<dbReference type="Gene3D" id="1.50.10.10">
    <property type="match status" value="1"/>
</dbReference>
<dbReference type="EMBL" id="CP151632">
    <property type="protein sequence ID" value="WZO33777.1"/>
    <property type="molecule type" value="Genomic_DNA"/>
</dbReference>
<organism evidence="10">
    <name type="scientific">Microbacterium sp. LWS13-1.2</name>
    <dbReference type="NCBI Taxonomy" id="3135264"/>
    <lineage>
        <taxon>Bacteria</taxon>
        <taxon>Bacillati</taxon>
        <taxon>Actinomycetota</taxon>
        <taxon>Actinomycetes</taxon>
        <taxon>Micrococcales</taxon>
        <taxon>Microbacteriaceae</taxon>
        <taxon>Microbacterium</taxon>
    </lineage>
</organism>
<evidence type="ECO:0000256" key="5">
    <source>
        <dbReference type="PIRSR" id="PIRSR036289-50"/>
    </source>
</evidence>
<dbReference type="GO" id="GO:0004553">
    <property type="term" value="F:hydrolase activity, hydrolyzing O-glycosyl compounds"/>
    <property type="evidence" value="ECO:0007669"/>
    <property type="project" value="TreeGrafter"/>
</dbReference>
<keyword evidence="2" id="KW-0328">Glycosyltransferase</keyword>
<dbReference type="InterPro" id="IPR037018">
    <property type="entry name" value="GH65_N"/>
</dbReference>
<dbReference type="SUPFAM" id="SSF48208">
    <property type="entry name" value="Six-hairpin glycosidases"/>
    <property type="match status" value="1"/>
</dbReference>
<feature type="domain" description="Glycoside hydrolase family 65 N-terminal" evidence="9">
    <location>
        <begin position="31"/>
        <end position="289"/>
    </location>
</feature>
<dbReference type="AlphaFoldDB" id="A0AAU6SA52"/>
<gene>
    <name evidence="10" type="ORF">MRBLWS13_001411</name>
</gene>
<feature type="active site" description="Proton donor" evidence="5">
    <location>
        <position position="519"/>
    </location>
</feature>
<feature type="domain" description="Glycoside hydrolase family 65 C-terminal" evidence="8">
    <location>
        <begin position="749"/>
        <end position="811"/>
    </location>
</feature>